<evidence type="ECO:0000313" key="4">
    <source>
        <dbReference type="Proteomes" id="UP000177230"/>
    </source>
</evidence>
<dbReference type="Gene3D" id="1.25.40.10">
    <property type="entry name" value="Tetratricopeptide repeat domain"/>
    <property type="match status" value="1"/>
</dbReference>
<dbReference type="SMART" id="SM00028">
    <property type="entry name" value="TPR"/>
    <property type="match status" value="2"/>
</dbReference>
<gene>
    <name evidence="3" type="ORF">A2024_06740</name>
</gene>
<keyword evidence="2" id="KW-0732">Signal</keyword>
<keyword evidence="1" id="KW-0802">TPR repeat</keyword>
<dbReference type="PROSITE" id="PS50005">
    <property type="entry name" value="TPR"/>
    <property type="match status" value="1"/>
</dbReference>
<dbReference type="AlphaFoldDB" id="A0A1F5R1V5"/>
<sequence>MKKILIYSVAVLTAAILGCSKEATAPEPELTAAQLLSQGWTYFNAGSFSAALSSFQQAKAKDPALVDAYNGIGWCQGITGQNNEAQATFNSGLARQVANNEMRAGLSFVLASLDSCPAAVRNDSLVLASDSLWEFSHKYSLSADQIMNYKELNLLLAECYYKLGSFGAALDAVKKLDPLFTVTDVNTSEGQSELLMKIESLGSTI</sequence>
<evidence type="ECO:0000256" key="1">
    <source>
        <dbReference type="PROSITE-ProRule" id="PRU00339"/>
    </source>
</evidence>
<dbReference type="EMBL" id="MFFM01000047">
    <property type="protein sequence ID" value="OGF08400.1"/>
    <property type="molecule type" value="Genomic_DNA"/>
</dbReference>
<evidence type="ECO:0000313" key="3">
    <source>
        <dbReference type="EMBL" id="OGF08400.1"/>
    </source>
</evidence>
<dbReference type="PROSITE" id="PS51257">
    <property type="entry name" value="PROKAR_LIPOPROTEIN"/>
    <property type="match status" value="1"/>
</dbReference>
<organism evidence="3 4">
    <name type="scientific">Candidatus Edwardsbacteria bacterium GWF2_54_11</name>
    <dbReference type="NCBI Taxonomy" id="1817851"/>
    <lineage>
        <taxon>Bacteria</taxon>
        <taxon>Candidatus Edwardsiibacteriota</taxon>
    </lineage>
</organism>
<dbReference type="Proteomes" id="UP000177230">
    <property type="component" value="Unassembled WGS sequence"/>
</dbReference>
<dbReference type="SUPFAM" id="SSF48452">
    <property type="entry name" value="TPR-like"/>
    <property type="match status" value="1"/>
</dbReference>
<feature type="signal peptide" evidence="2">
    <location>
        <begin position="1"/>
        <end position="25"/>
    </location>
</feature>
<dbReference type="InterPro" id="IPR011990">
    <property type="entry name" value="TPR-like_helical_dom_sf"/>
</dbReference>
<reference evidence="3 4" key="1">
    <citation type="journal article" date="2016" name="Nat. Commun.">
        <title>Thousands of microbial genomes shed light on interconnected biogeochemical processes in an aquifer system.</title>
        <authorList>
            <person name="Anantharaman K."/>
            <person name="Brown C.T."/>
            <person name="Hug L.A."/>
            <person name="Sharon I."/>
            <person name="Castelle C.J."/>
            <person name="Probst A.J."/>
            <person name="Thomas B.C."/>
            <person name="Singh A."/>
            <person name="Wilkins M.J."/>
            <person name="Karaoz U."/>
            <person name="Brodie E.L."/>
            <person name="Williams K.H."/>
            <person name="Hubbard S.S."/>
            <person name="Banfield J.F."/>
        </authorList>
    </citation>
    <scope>NUCLEOTIDE SEQUENCE [LARGE SCALE GENOMIC DNA]</scope>
</reference>
<feature type="repeat" description="TPR" evidence="1">
    <location>
        <begin position="32"/>
        <end position="65"/>
    </location>
</feature>
<feature type="chain" id="PRO_5009520543" evidence="2">
    <location>
        <begin position="26"/>
        <end position="205"/>
    </location>
</feature>
<protein>
    <submittedName>
        <fullName evidence="3">Uncharacterized protein</fullName>
    </submittedName>
</protein>
<accession>A0A1F5R1V5</accession>
<comment type="caution">
    <text evidence="3">The sequence shown here is derived from an EMBL/GenBank/DDBJ whole genome shotgun (WGS) entry which is preliminary data.</text>
</comment>
<name>A0A1F5R1V5_9BACT</name>
<evidence type="ECO:0000256" key="2">
    <source>
        <dbReference type="SAM" id="SignalP"/>
    </source>
</evidence>
<proteinExistence type="predicted"/>
<dbReference type="InterPro" id="IPR019734">
    <property type="entry name" value="TPR_rpt"/>
</dbReference>